<dbReference type="PANTHER" id="PTHR12612">
    <property type="entry name" value="NUCLEAR TRANSPORT FACTOR 2"/>
    <property type="match status" value="1"/>
</dbReference>
<keyword evidence="2" id="KW-0813">Transport</keyword>
<dbReference type="Gene3D" id="3.10.450.50">
    <property type="match status" value="1"/>
</dbReference>
<dbReference type="KEGG" id="cvn:111134066"/>
<dbReference type="GO" id="GO:0006606">
    <property type="term" value="P:protein import into nucleus"/>
    <property type="evidence" value="ECO:0007669"/>
    <property type="project" value="UniProtKB-ARBA"/>
</dbReference>
<dbReference type="InterPro" id="IPR045875">
    <property type="entry name" value="NTF2"/>
</dbReference>
<organism evidence="4 6">
    <name type="scientific">Crassostrea virginica</name>
    <name type="common">Eastern oyster</name>
    <dbReference type="NCBI Taxonomy" id="6565"/>
    <lineage>
        <taxon>Eukaryota</taxon>
        <taxon>Metazoa</taxon>
        <taxon>Spiralia</taxon>
        <taxon>Lophotrochozoa</taxon>
        <taxon>Mollusca</taxon>
        <taxon>Bivalvia</taxon>
        <taxon>Autobranchia</taxon>
        <taxon>Pteriomorphia</taxon>
        <taxon>Ostreida</taxon>
        <taxon>Ostreoidea</taxon>
        <taxon>Ostreidae</taxon>
        <taxon>Crassostrea</taxon>
    </lineage>
</organism>
<keyword evidence="2" id="KW-0539">Nucleus</keyword>
<dbReference type="Pfam" id="PF02136">
    <property type="entry name" value="NTF2"/>
    <property type="match status" value="1"/>
</dbReference>
<dbReference type="GO" id="GO:0005635">
    <property type="term" value="C:nuclear envelope"/>
    <property type="evidence" value="ECO:0007669"/>
    <property type="project" value="UniProtKB-ARBA"/>
</dbReference>
<dbReference type="CDD" id="cd00780">
    <property type="entry name" value="NTF2"/>
    <property type="match status" value="1"/>
</dbReference>
<dbReference type="OrthoDB" id="6507044at2759"/>
<evidence type="ECO:0000259" key="3">
    <source>
        <dbReference type="PROSITE" id="PS50177"/>
    </source>
</evidence>
<dbReference type="RefSeq" id="XP_022338572.1">
    <property type="nucleotide sequence ID" value="XM_022482864.1"/>
</dbReference>
<dbReference type="SUPFAM" id="SSF54427">
    <property type="entry name" value="NTF2-like"/>
    <property type="match status" value="1"/>
</dbReference>
<dbReference type="FunFam" id="3.10.450.50:FF:000005">
    <property type="entry name" value="Nuclear transport factor 2"/>
    <property type="match status" value="1"/>
</dbReference>
<dbReference type="GO" id="GO:0051028">
    <property type="term" value="P:mRNA transport"/>
    <property type="evidence" value="ECO:0007669"/>
    <property type="project" value="UniProtKB-UniRule"/>
</dbReference>
<proteinExistence type="predicted"/>
<dbReference type="AlphaFoldDB" id="A0A8B8EX52"/>
<keyword evidence="4" id="KW-1185">Reference proteome</keyword>
<dbReference type="InterPro" id="IPR018222">
    <property type="entry name" value="Nuclear_transport_factor_2_euk"/>
</dbReference>
<protein>
    <recommendedName>
        <fullName evidence="2">NTF2-related export protein</fullName>
    </recommendedName>
</protein>
<keyword evidence="2" id="KW-0653">Protein transport</keyword>
<name>A0A8B8EX52_CRAVI</name>
<sequence length="133" mass="14948">MNPNFQNIGTAFTTAYYQAFDSCANGDERGVKISQFYHPDALLIFEDDQKQGKEAICEKIRSLPFQQVQHVITKTDCQPTLDGGVLIMVLGQLQADQDKPLGFSHVFQLRPEAGGTFFIMHEIFRLAVFNFAA</sequence>
<dbReference type="KEGG" id="cvn:111137405"/>
<dbReference type="Proteomes" id="UP000694844">
    <property type="component" value="Chromosome 5"/>
</dbReference>
<dbReference type="InterPro" id="IPR032710">
    <property type="entry name" value="NTF2-like_dom_sf"/>
</dbReference>
<evidence type="ECO:0000313" key="6">
    <source>
        <dbReference type="RefSeq" id="XP_022344561.1"/>
    </source>
</evidence>
<evidence type="ECO:0000256" key="2">
    <source>
        <dbReference type="RuleBase" id="RU369002"/>
    </source>
</evidence>
<evidence type="ECO:0000313" key="5">
    <source>
        <dbReference type="RefSeq" id="XP_022338572.1"/>
    </source>
</evidence>
<gene>
    <name evidence="6" type="primary">LOC111137405</name>
    <name evidence="5" type="synonym">LOC111134066</name>
</gene>
<feature type="domain" description="NTF2" evidence="3">
    <location>
        <begin position="8"/>
        <end position="126"/>
    </location>
</feature>
<reference evidence="5 6" key="1">
    <citation type="submission" date="2025-04" db="UniProtKB">
        <authorList>
            <consortium name="RefSeq"/>
        </authorList>
    </citation>
    <scope>IDENTIFICATION</scope>
    <source>
        <tissue evidence="5 6">Whole sample</tissue>
    </source>
</reference>
<dbReference type="PROSITE" id="PS50177">
    <property type="entry name" value="NTF2_DOMAIN"/>
    <property type="match status" value="1"/>
</dbReference>
<dbReference type="RefSeq" id="XP_022344561.1">
    <property type="nucleotide sequence ID" value="XM_022488853.1"/>
</dbReference>
<evidence type="ECO:0000256" key="1">
    <source>
        <dbReference type="ARBA" id="ARBA00022490"/>
    </source>
</evidence>
<keyword evidence="1 2" id="KW-0963">Cytoplasm</keyword>
<comment type="subcellular location">
    <subcellularLocation>
        <location evidence="2">Cytoplasm</location>
    </subcellularLocation>
    <subcellularLocation>
        <location evidence="2">Nucleus</location>
    </subcellularLocation>
</comment>
<dbReference type="GO" id="GO:0005737">
    <property type="term" value="C:cytoplasm"/>
    <property type="evidence" value="ECO:0007669"/>
    <property type="project" value="UniProtKB-SubCell"/>
</dbReference>
<dbReference type="GeneID" id="111137405"/>
<dbReference type="InterPro" id="IPR002075">
    <property type="entry name" value="NTF2_dom"/>
</dbReference>
<evidence type="ECO:0000313" key="4">
    <source>
        <dbReference type="Proteomes" id="UP000694844"/>
    </source>
</evidence>
<accession>A0A8B8EX52</accession>
<comment type="function">
    <text evidence="2">Has a role in nuclear-cytoplasmic transport of proteins and mRNAs.</text>
</comment>